<feature type="compositionally biased region" description="Polar residues" evidence="1">
    <location>
        <begin position="188"/>
        <end position="205"/>
    </location>
</feature>
<comment type="caution">
    <text evidence="2">The sequence shown here is derived from an EMBL/GenBank/DDBJ whole genome shotgun (WGS) entry which is preliminary data.</text>
</comment>
<evidence type="ECO:0000313" key="3">
    <source>
        <dbReference type="Proteomes" id="UP000467700"/>
    </source>
</evidence>
<organism evidence="2 3">
    <name type="scientific">Cyclocybe aegerita</name>
    <name type="common">Black poplar mushroom</name>
    <name type="synonym">Agrocybe aegerita</name>
    <dbReference type="NCBI Taxonomy" id="1973307"/>
    <lineage>
        <taxon>Eukaryota</taxon>
        <taxon>Fungi</taxon>
        <taxon>Dikarya</taxon>
        <taxon>Basidiomycota</taxon>
        <taxon>Agaricomycotina</taxon>
        <taxon>Agaricomycetes</taxon>
        <taxon>Agaricomycetidae</taxon>
        <taxon>Agaricales</taxon>
        <taxon>Agaricineae</taxon>
        <taxon>Bolbitiaceae</taxon>
        <taxon>Cyclocybe</taxon>
    </lineage>
</organism>
<reference evidence="2 3" key="1">
    <citation type="submission" date="2020-01" db="EMBL/GenBank/DDBJ databases">
        <authorList>
            <person name="Gupta K D."/>
        </authorList>
    </citation>
    <scope>NUCLEOTIDE SEQUENCE [LARGE SCALE GENOMIC DNA]</scope>
</reference>
<dbReference type="EMBL" id="CACVBS010000030">
    <property type="protein sequence ID" value="CAA7260822.1"/>
    <property type="molecule type" value="Genomic_DNA"/>
</dbReference>
<keyword evidence="3" id="KW-1185">Reference proteome</keyword>
<name>A0A8S0WMA8_CYCAE</name>
<dbReference type="AlphaFoldDB" id="A0A8S0WMA8"/>
<proteinExistence type="predicted"/>
<gene>
    <name evidence="2" type="ORF">AAE3_LOCUS3030</name>
</gene>
<dbReference type="Proteomes" id="UP000467700">
    <property type="component" value="Unassembled WGS sequence"/>
</dbReference>
<protein>
    <submittedName>
        <fullName evidence="2">Uncharacterized protein</fullName>
    </submittedName>
</protein>
<sequence>MADPELPVPSDPKVSQLTNCPVPGCLGLMGVLRVYKGAGDLSKCNKRGSIVQTCQLLLHLLNPQLPPERTTRFLRSPSPVTVLYQPTWTGRIDCANEGCTTKGGVRMQGSRTCIEYKCKTCCIVAFQHTRENGTSCAKCNAHSQPAVTEQVVAPPTPEPTQISVPMGTSATPPTPAPTACGGPAALRASTQSNRTPSKPSSQAPVRTQRAPVLPPQGSQISIRQTLAQPLNSDWAKSYESTLDDKIKIKSLKAQQQEMGDRQCRTCTLVIYYKNGEPPLRLTHFVKTFPNLQLSSVSSLVKEANLTVNSKINYYQGGWAIISINDVLDIEKIKELVLQLHPSLFEPLNNCPGLEQELAHQPS</sequence>
<evidence type="ECO:0000256" key="1">
    <source>
        <dbReference type="SAM" id="MobiDB-lite"/>
    </source>
</evidence>
<feature type="region of interest" description="Disordered" evidence="1">
    <location>
        <begin position="166"/>
        <end position="216"/>
    </location>
</feature>
<feature type="compositionally biased region" description="Low complexity" evidence="1">
    <location>
        <begin position="167"/>
        <end position="185"/>
    </location>
</feature>
<accession>A0A8S0WMA8</accession>
<dbReference type="OrthoDB" id="128308at2759"/>
<evidence type="ECO:0000313" key="2">
    <source>
        <dbReference type="EMBL" id="CAA7260822.1"/>
    </source>
</evidence>